<evidence type="ECO:0000259" key="2">
    <source>
        <dbReference type="Pfam" id="PF01370"/>
    </source>
</evidence>
<dbReference type="OrthoDB" id="9801773at2"/>
<comment type="similarity">
    <text evidence="1">Belongs to the NAD(P)-dependent epimerase/dehydratase family. SDR39U1 subfamily.</text>
</comment>
<dbReference type="PATRIC" id="fig|1122207.3.peg.1008"/>
<dbReference type="EMBL" id="JAMB01000003">
    <property type="protein sequence ID" value="ETX11475.1"/>
    <property type="molecule type" value="Genomic_DNA"/>
</dbReference>
<dbReference type="Pfam" id="PF01370">
    <property type="entry name" value="Epimerase"/>
    <property type="match status" value="1"/>
</dbReference>
<evidence type="ECO:0008006" key="6">
    <source>
        <dbReference type="Google" id="ProtNLM"/>
    </source>
</evidence>
<dbReference type="PANTHER" id="PTHR11092:SF0">
    <property type="entry name" value="EPIMERASE FAMILY PROTEIN SDR39U1"/>
    <property type="match status" value="1"/>
</dbReference>
<dbReference type="SUPFAM" id="SSF51735">
    <property type="entry name" value="NAD(P)-binding Rossmann-fold domains"/>
    <property type="match status" value="1"/>
</dbReference>
<evidence type="ECO:0000256" key="1">
    <source>
        <dbReference type="ARBA" id="ARBA00009353"/>
    </source>
</evidence>
<dbReference type="InterPro" id="IPR036291">
    <property type="entry name" value="NAD(P)-bd_dom_sf"/>
</dbReference>
<dbReference type="STRING" id="1122207.MUS1_09320"/>
<evidence type="ECO:0000313" key="5">
    <source>
        <dbReference type="Proteomes" id="UP000054058"/>
    </source>
</evidence>
<feature type="domain" description="NAD-dependent epimerase/dehydratase" evidence="2">
    <location>
        <begin position="3"/>
        <end position="208"/>
    </location>
</feature>
<dbReference type="PANTHER" id="PTHR11092">
    <property type="entry name" value="SUGAR NUCLEOTIDE EPIMERASE RELATED"/>
    <property type="match status" value="1"/>
</dbReference>
<dbReference type="Pfam" id="PF08338">
    <property type="entry name" value="DUF1731"/>
    <property type="match status" value="1"/>
</dbReference>
<dbReference type="Gene3D" id="3.40.50.720">
    <property type="entry name" value="NAD(P)-binding Rossmann-like Domain"/>
    <property type="match status" value="1"/>
</dbReference>
<dbReference type="AlphaFoldDB" id="X7E6K7"/>
<organism evidence="4 5">
    <name type="scientific">Marinomonas ushuaiensis DSM 15871</name>
    <dbReference type="NCBI Taxonomy" id="1122207"/>
    <lineage>
        <taxon>Bacteria</taxon>
        <taxon>Pseudomonadati</taxon>
        <taxon>Pseudomonadota</taxon>
        <taxon>Gammaproteobacteria</taxon>
        <taxon>Oceanospirillales</taxon>
        <taxon>Oceanospirillaceae</taxon>
        <taxon>Marinomonas</taxon>
    </lineage>
</organism>
<evidence type="ECO:0000313" key="4">
    <source>
        <dbReference type="EMBL" id="ETX11475.1"/>
    </source>
</evidence>
<feature type="domain" description="DUF1731" evidence="3">
    <location>
        <begin position="243"/>
        <end position="289"/>
    </location>
</feature>
<evidence type="ECO:0000259" key="3">
    <source>
        <dbReference type="Pfam" id="PF08338"/>
    </source>
</evidence>
<comment type="caution">
    <text evidence="4">The sequence shown here is derived from an EMBL/GenBank/DDBJ whole genome shotgun (WGS) entry which is preliminary data.</text>
</comment>
<keyword evidence="5" id="KW-1185">Reference proteome</keyword>
<gene>
    <name evidence="4" type="ORF">MUS1_09320</name>
</gene>
<dbReference type="InterPro" id="IPR010099">
    <property type="entry name" value="SDR39U1"/>
</dbReference>
<dbReference type="InterPro" id="IPR001509">
    <property type="entry name" value="Epimerase_deHydtase"/>
</dbReference>
<dbReference type="RefSeq" id="WP_036159809.1">
    <property type="nucleotide sequence ID" value="NZ_JAMB01000003.1"/>
</dbReference>
<protein>
    <recommendedName>
        <fullName evidence="6">TIGR01777 family protein</fullName>
    </recommendedName>
</protein>
<dbReference type="InterPro" id="IPR013549">
    <property type="entry name" value="DUF1731"/>
</dbReference>
<sequence>MNILISGATGFIGSSLIEKLLHANHRIYAITRTENPKLHSNVKQIRLNAIASLDQEFDAFINLAGENIASKPWTKKRKKELYDSRIHLTNQVRASLKYPPKLVVSMSAVGFYGVAKNEIFDEYTSPKQGFSHELCRDWEDSANAFFNEDTRVVIFRLGVVLGVGGALDKMRTPFLCGLGGPIADGRQWFSWVHINDVNKGITNAIEDESFIGTYNLVAPQQVEQKAFAKYYASTLKRPAWVTIPKFVFDLIFGEMACLLTHGARIVPERLSKQGFEFEFTKINEALHDIERQYQLR</sequence>
<dbReference type="NCBIfam" id="TIGR01777">
    <property type="entry name" value="yfcH"/>
    <property type="match status" value="1"/>
</dbReference>
<dbReference type="eggNOG" id="COG1090">
    <property type="taxonomic scope" value="Bacteria"/>
</dbReference>
<dbReference type="Proteomes" id="UP000054058">
    <property type="component" value="Unassembled WGS sequence"/>
</dbReference>
<proteinExistence type="inferred from homology"/>
<name>X7E6K7_9GAMM</name>
<reference evidence="4 5" key="1">
    <citation type="submission" date="2014-01" db="EMBL/GenBank/DDBJ databases">
        <title>Marinomonas ushuaiensis DSM 15871 Genome Sequencing.</title>
        <authorList>
            <person name="Lai Q."/>
            <person name="Shao Z.S."/>
        </authorList>
    </citation>
    <scope>NUCLEOTIDE SEQUENCE [LARGE SCALE GENOMIC DNA]</scope>
    <source>
        <strain evidence="4 5">DSM 15871</strain>
    </source>
</reference>
<accession>X7E6K7</accession>